<evidence type="ECO:0000256" key="2">
    <source>
        <dbReference type="ARBA" id="ARBA00023004"/>
    </source>
</evidence>
<gene>
    <name evidence="5" type="ORF">KP004_18975</name>
</gene>
<feature type="domain" description="4Fe-4S ferredoxin-type" evidence="4">
    <location>
        <begin position="58"/>
        <end position="91"/>
    </location>
</feature>
<accession>A0ABX8JCF6</accession>
<organism evidence="5 6">
    <name type="scientific">Geomonas oryzisoli</name>
    <dbReference type="NCBI Taxonomy" id="2847992"/>
    <lineage>
        <taxon>Bacteria</taxon>
        <taxon>Pseudomonadati</taxon>
        <taxon>Thermodesulfobacteriota</taxon>
        <taxon>Desulfuromonadia</taxon>
        <taxon>Geobacterales</taxon>
        <taxon>Geobacteraceae</taxon>
        <taxon>Geomonas</taxon>
    </lineage>
</organism>
<name>A0ABX8JCF6_9BACT</name>
<dbReference type="EMBL" id="CP076723">
    <property type="protein sequence ID" value="QWV93225.1"/>
    <property type="molecule type" value="Genomic_DNA"/>
</dbReference>
<keyword evidence="6" id="KW-1185">Reference proteome</keyword>
<evidence type="ECO:0000313" key="6">
    <source>
        <dbReference type="Proteomes" id="UP000683557"/>
    </source>
</evidence>
<dbReference type="InterPro" id="IPR017900">
    <property type="entry name" value="4Fe4S_Fe_S_CS"/>
</dbReference>
<dbReference type="PROSITE" id="PS51379">
    <property type="entry name" value="4FE4S_FER_2"/>
    <property type="match status" value="2"/>
</dbReference>
<keyword evidence="3" id="KW-0411">Iron-sulfur</keyword>
<dbReference type="RefSeq" id="WP_216799960.1">
    <property type="nucleotide sequence ID" value="NZ_CP076723.1"/>
</dbReference>
<dbReference type="InterPro" id="IPR017896">
    <property type="entry name" value="4Fe4S_Fe-S-bd"/>
</dbReference>
<dbReference type="PROSITE" id="PS00198">
    <property type="entry name" value="4FE4S_FER_1"/>
    <property type="match status" value="1"/>
</dbReference>
<keyword evidence="2" id="KW-0408">Iron</keyword>
<sequence length="124" mass="13106">MTLSRKDFFRGSWYAVGEFLLGTGELLRGARDALGQVRDQALNPPVRPEGEDDAARAKVARVDDSHCPARSCGCFACLDRCAAGAISFAPGRGIVIDEQLCTGCGECLSYCPLAPQALALVDVG</sequence>
<protein>
    <submittedName>
        <fullName evidence="5">4Fe-4S binding protein</fullName>
    </submittedName>
</protein>
<evidence type="ECO:0000259" key="4">
    <source>
        <dbReference type="PROSITE" id="PS51379"/>
    </source>
</evidence>
<dbReference type="Proteomes" id="UP000683557">
    <property type="component" value="Chromosome"/>
</dbReference>
<dbReference type="Pfam" id="PF12837">
    <property type="entry name" value="Fer4_6"/>
    <property type="match status" value="1"/>
</dbReference>
<reference evidence="5 6" key="1">
    <citation type="submission" date="2021-06" db="EMBL/GenBank/DDBJ databases">
        <title>Gemonas diversity in paddy soil.</title>
        <authorList>
            <person name="Liu G."/>
        </authorList>
    </citation>
    <scope>NUCLEOTIDE SEQUENCE [LARGE SCALE GENOMIC DNA]</scope>
    <source>
        <strain evidence="5 6">RG10</strain>
    </source>
</reference>
<evidence type="ECO:0000313" key="5">
    <source>
        <dbReference type="EMBL" id="QWV93225.1"/>
    </source>
</evidence>
<evidence type="ECO:0000256" key="3">
    <source>
        <dbReference type="ARBA" id="ARBA00023014"/>
    </source>
</evidence>
<keyword evidence="1" id="KW-0479">Metal-binding</keyword>
<feature type="domain" description="4Fe-4S ferredoxin-type" evidence="4">
    <location>
        <begin position="92"/>
        <end position="123"/>
    </location>
</feature>
<evidence type="ECO:0000256" key="1">
    <source>
        <dbReference type="ARBA" id="ARBA00022723"/>
    </source>
</evidence>
<proteinExistence type="predicted"/>